<evidence type="ECO:0000256" key="3">
    <source>
        <dbReference type="ARBA" id="ARBA00022475"/>
    </source>
</evidence>
<evidence type="ECO:0000256" key="6">
    <source>
        <dbReference type="ARBA" id="ARBA00022692"/>
    </source>
</evidence>
<name>A0ABZ2RDI5_ECTME</name>
<keyword evidence="6" id="KW-0812">Transmembrane</keyword>
<evidence type="ECO:0000256" key="4">
    <source>
        <dbReference type="ARBA" id="ARBA00022481"/>
    </source>
</evidence>
<dbReference type="Proteomes" id="UP001476583">
    <property type="component" value="Chromosome"/>
</dbReference>
<evidence type="ECO:0000256" key="9">
    <source>
        <dbReference type="ARBA" id="ARBA00025772"/>
    </source>
</evidence>
<keyword evidence="7" id="KW-1133">Transmembrane helix</keyword>
<evidence type="ECO:0000256" key="8">
    <source>
        <dbReference type="ARBA" id="ARBA00023136"/>
    </source>
</evidence>
<dbReference type="InterPro" id="IPR012902">
    <property type="entry name" value="N_methyl_site"/>
</dbReference>
<keyword evidence="3" id="KW-1003">Cell membrane</keyword>
<dbReference type="SUPFAM" id="SSF54523">
    <property type="entry name" value="Pili subunits"/>
    <property type="match status" value="1"/>
</dbReference>
<feature type="domain" description="General secretion pathway GspH" evidence="11">
    <location>
        <begin position="43"/>
        <end position="158"/>
    </location>
</feature>
<keyword evidence="13" id="KW-1185">Reference proteome</keyword>
<dbReference type="PROSITE" id="PS00409">
    <property type="entry name" value="PROKAR_NTER_METHYL"/>
    <property type="match status" value="1"/>
</dbReference>
<evidence type="ECO:0000313" key="13">
    <source>
        <dbReference type="Proteomes" id="UP001476583"/>
    </source>
</evidence>
<evidence type="ECO:0000259" key="11">
    <source>
        <dbReference type="Pfam" id="PF12019"/>
    </source>
</evidence>
<sequence length="172" mass="18427">MKPKHSGFTLIELMITLALLAILLGIAVPAVRDFIVKQRVSSATNSLIMSLVFARSEAVKLNRDVRVIPATTAANGWNNGWCLGPVTIGTDCNHADVIRVFSANNDVQIASNTGSSPKIDFRRDGTVNHPTDTALKITADGLPANSESARCIRVSSQGRPEVRHILPAANCN</sequence>
<evidence type="ECO:0000256" key="5">
    <source>
        <dbReference type="ARBA" id="ARBA00022519"/>
    </source>
</evidence>
<dbReference type="InterPro" id="IPR022346">
    <property type="entry name" value="T2SS_GspH"/>
</dbReference>
<dbReference type="Gene3D" id="3.55.40.10">
    <property type="entry name" value="minor pseudopilin epsh domain"/>
    <property type="match status" value="1"/>
</dbReference>
<gene>
    <name evidence="12" type="ORF">WG219_17585</name>
</gene>
<protein>
    <recommendedName>
        <fullName evidence="2">Type II secretion system protein H</fullName>
    </recommendedName>
    <alternativeName>
        <fullName evidence="10">General secretion pathway protein H</fullName>
    </alternativeName>
</protein>
<evidence type="ECO:0000313" key="12">
    <source>
        <dbReference type="EMBL" id="WXL25094.1"/>
    </source>
</evidence>
<keyword evidence="4" id="KW-0488">Methylation</keyword>
<accession>A0ABZ2RDI5</accession>
<comment type="subcellular location">
    <subcellularLocation>
        <location evidence="1">Cell inner membrane</location>
        <topology evidence="1">Single-pass membrane protein</topology>
    </subcellularLocation>
</comment>
<dbReference type="InterPro" id="IPR045584">
    <property type="entry name" value="Pilin-like"/>
</dbReference>
<dbReference type="Pfam" id="PF12019">
    <property type="entry name" value="GspH"/>
    <property type="match status" value="1"/>
</dbReference>
<evidence type="ECO:0000256" key="7">
    <source>
        <dbReference type="ARBA" id="ARBA00022989"/>
    </source>
</evidence>
<dbReference type="Pfam" id="PF07963">
    <property type="entry name" value="N_methyl"/>
    <property type="match status" value="1"/>
</dbReference>
<evidence type="ECO:0000256" key="10">
    <source>
        <dbReference type="ARBA" id="ARBA00030775"/>
    </source>
</evidence>
<dbReference type="NCBIfam" id="TIGR02532">
    <property type="entry name" value="IV_pilin_GFxxxE"/>
    <property type="match status" value="1"/>
</dbReference>
<evidence type="ECO:0000256" key="2">
    <source>
        <dbReference type="ARBA" id="ARBA00021549"/>
    </source>
</evidence>
<dbReference type="EMBL" id="CP148074">
    <property type="protein sequence ID" value="WXL25094.1"/>
    <property type="molecule type" value="Genomic_DNA"/>
</dbReference>
<organism evidence="12 13">
    <name type="scientific">Ectopseudomonas mendocina</name>
    <name type="common">Pseudomonas mendocina</name>
    <dbReference type="NCBI Taxonomy" id="300"/>
    <lineage>
        <taxon>Bacteria</taxon>
        <taxon>Pseudomonadati</taxon>
        <taxon>Pseudomonadota</taxon>
        <taxon>Gammaproteobacteria</taxon>
        <taxon>Pseudomonadales</taxon>
        <taxon>Pseudomonadaceae</taxon>
        <taxon>Ectopseudomonas</taxon>
    </lineage>
</organism>
<evidence type="ECO:0000256" key="1">
    <source>
        <dbReference type="ARBA" id="ARBA00004377"/>
    </source>
</evidence>
<proteinExistence type="inferred from homology"/>
<keyword evidence="5" id="KW-0997">Cell inner membrane</keyword>
<keyword evidence="8" id="KW-0472">Membrane</keyword>
<comment type="similarity">
    <text evidence="9">Belongs to the GSP H family.</text>
</comment>
<reference evidence="12 13" key="1">
    <citation type="submission" date="2024-03" db="EMBL/GenBank/DDBJ databases">
        <title>Complete genome of BD2.</title>
        <authorList>
            <person name="Cao G."/>
        </authorList>
    </citation>
    <scope>NUCLEOTIDE SEQUENCE [LARGE SCALE GENOMIC DNA]</scope>
    <source>
        <strain evidence="12 13">BD2</strain>
    </source>
</reference>